<evidence type="ECO:0000256" key="3">
    <source>
        <dbReference type="ARBA" id="ARBA00022448"/>
    </source>
</evidence>
<dbReference type="PROSITE" id="PS50801">
    <property type="entry name" value="STAS"/>
    <property type="match status" value="1"/>
</dbReference>
<keyword evidence="7 12" id="KW-1133">Transmembrane helix</keyword>
<keyword evidence="15" id="KW-1185">Reference proteome</keyword>
<dbReference type="Pfam" id="PF01740">
    <property type="entry name" value="STAS"/>
    <property type="match status" value="1"/>
</dbReference>
<feature type="transmembrane region" description="Helical" evidence="12">
    <location>
        <begin position="396"/>
        <end position="418"/>
    </location>
</feature>
<evidence type="ECO:0000259" key="13">
    <source>
        <dbReference type="PROSITE" id="PS50801"/>
    </source>
</evidence>
<dbReference type="Proteomes" id="UP000000800">
    <property type="component" value="Chromosome"/>
</dbReference>
<feature type="domain" description="STAS" evidence="13">
    <location>
        <begin position="494"/>
        <end position="593"/>
    </location>
</feature>
<dbReference type="HOGENOM" id="CLU_003182_13_1_0"/>
<evidence type="ECO:0000256" key="7">
    <source>
        <dbReference type="ARBA" id="ARBA00022989"/>
    </source>
</evidence>
<dbReference type="SUPFAM" id="SSF52091">
    <property type="entry name" value="SpoIIaa-like"/>
    <property type="match status" value="1"/>
</dbReference>
<dbReference type="KEGG" id="cmu:TC_0245"/>
<dbReference type="AlphaFoldDB" id="Q9PL63"/>
<dbReference type="Pfam" id="PF00916">
    <property type="entry name" value="Sulfate_transp"/>
    <property type="match status" value="1"/>
</dbReference>
<keyword evidence="8 12" id="KW-0472">Membrane</keyword>
<dbReference type="FunFam" id="3.30.750.24:FF:000008">
    <property type="entry name" value="Sulfate transporter YchM"/>
    <property type="match status" value="1"/>
</dbReference>
<feature type="transmembrane region" description="Helical" evidence="12">
    <location>
        <begin position="244"/>
        <end position="261"/>
    </location>
</feature>
<keyword evidence="5" id="KW-0997">Cell inner membrane</keyword>
<comment type="subcellular location">
    <subcellularLocation>
        <location evidence="1">Cell inner membrane</location>
        <topology evidence="1">Multi-pass membrane protein</topology>
    </subcellularLocation>
</comment>
<name>Q9PL63_CHLMU</name>
<evidence type="ECO:0000256" key="8">
    <source>
        <dbReference type="ARBA" id="ARBA00023136"/>
    </source>
</evidence>
<evidence type="ECO:0000256" key="5">
    <source>
        <dbReference type="ARBA" id="ARBA00022519"/>
    </source>
</evidence>
<keyword evidence="4" id="KW-1003">Cell membrane</keyword>
<dbReference type="InterPro" id="IPR011547">
    <property type="entry name" value="SLC26A/SulP_dom"/>
</dbReference>
<evidence type="ECO:0000256" key="10">
    <source>
        <dbReference type="ARBA" id="ARBA00070455"/>
    </source>
</evidence>
<evidence type="ECO:0000256" key="9">
    <source>
        <dbReference type="ARBA" id="ARBA00050936"/>
    </source>
</evidence>
<evidence type="ECO:0000256" key="1">
    <source>
        <dbReference type="ARBA" id="ARBA00004429"/>
    </source>
</evidence>
<organism evidence="14 15">
    <name type="scientific">Chlamydia muridarum (strain MoPn / Nigg)</name>
    <dbReference type="NCBI Taxonomy" id="243161"/>
    <lineage>
        <taxon>Bacteria</taxon>
        <taxon>Pseudomonadati</taxon>
        <taxon>Chlamydiota</taxon>
        <taxon>Chlamydiia</taxon>
        <taxon>Chlamydiales</taxon>
        <taxon>Chlamydiaceae</taxon>
        <taxon>Chlamydia/Chlamydophila group</taxon>
        <taxon>Chlamydia</taxon>
    </lineage>
</organism>
<reference evidence="14 15" key="1">
    <citation type="journal article" date="2000" name="Nucleic Acids Res.">
        <title>Genome sequences of Chlamydia trachomatis MoPn and Chlamydia pneumoniae AR39.</title>
        <authorList>
            <person name="Read T.D."/>
            <person name="Brunham R.C."/>
            <person name="Shen C."/>
            <person name="Gill S.R."/>
            <person name="Heidelberg J.F."/>
            <person name="White O."/>
            <person name="Hickey E.K."/>
            <person name="Peterson J.D."/>
            <person name="Utterback T.R."/>
            <person name="Berry K.J."/>
            <person name="Bass S."/>
            <person name="Linher K.D."/>
            <person name="Weidman J.F."/>
            <person name="Khouri H.M."/>
            <person name="Craven B."/>
            <person name="Bowman C."/>
            <person name="Dodson R.J."/>
            <person name="Gwinn M.L."/>
            <person name="Nelson W.C."/>
            <person name="DeBoy R.T."/>
            <person name="Kolonay J.F."/>
            <person name="McClarty G."/>
            <person name="Salzberg S.L."/>
            <person name="Eisen J.A."/>
            <person name="Fraser C.M."/>
        </authorList>
    </citation>
    <scope>NUCLEOTIDE SEQUENCE [LARGE SCALE GENOMIC DNA]</scope>
    <source>
        <strain evidence="15">MoPn / Nigg</strain>
    </source>
</reference>
<feature type="transmembrane region" description="Helical" evidence="12">
    <location>
        <begin position="424"/>
        <end position="454"/>
    </location>
</feature>
<gene>
    <name evidence="14" type="ordered locus">TC_0245</name>
</gene>
<feature type="transmembrane region" description="Helical" evidence="12">
    <location>
        <begin position="368"/>
        <end position="389"/>
    </location>
</feature>
<keyword evidence="3" id="KW-0813">Transport</keyword>
<evidence type="ECO:0000313" key="15">
    <source>
        <dbReference type="Proteomes" id="UP000000800"/>
    </source>
</evidence>
<dbReference type="GO" id="GO:0055085">
    <property type="term" value="P:transmembrane transport"/>
    <property type="evidence" value="ECO:0007669"/>
    <property type="project" value="InterPro"/>
</dbReference>
<dbReference type="GO" id="GO:0005886">
    <property type="term" value="C:plasma membrane"/>
    <property type="evidence" value="ECO:0007669"/>
    <property type="project" value="UniProtKB-SubCell"/>
</dbReference>
<dbReference type="InterPro" id="IPR002645">
    <property type="entry name" value="STAS_dom"/>
</dbReference>
<evidence type="ECO:0000256" key="11">
    <source>
        <dbReference type="ARBA" id="ARBA00079520"/>
    </source>
</evidence>
<comment type="similarity">
    <text evidence="2">Belongs to the SLC26A/SulP transporter (TC 2.A.53) family.</text>
</comment>
<evidence type="ECO:0000256" key="2">
    <source>
        <dbReference type="ARBA" id="ARBA00008692"/>
    </source>
</evidence>
<evidence type="ECO:0000313" key="14">
    <source>
        <dbReference type="EMBL" id="AAF73541.1"/>
    </source>
</evidence>
<dbReference type="PANTHER" id="PTHR11814">
    <property type="entry name" value="SULFATE TRANSPORTER"/>
    <property type="match status" value="1"/>
</dbReference>
<protein>
    <recommendedName>
        <fullName evidence="10">C4-dicarboxylic acid transporter DauA</fullName>
    </recommendedName>
    <alternativeName>
        <fullName evidence="11">Dicarboxylic acid uptake system A</fullName>
    </alternativeName>
</protein>
<dbReference type="EMBL" id="AE002160">
    <property type="protein sequence ID" value="AAF73541.1"/>
    <property type="molecule type" value="Genomic_DNA"/>
</dbReference>
<feature type="transmembrane region" description="Helical" evidence="12">
    <location>
        <begin position="299"/>
        <end position="317"/>
    </location>
</feature>
<evidence type="ECO:0000256" key="4">
    <source>
        <dbReference type="ARBA" id="ARBA00022475"/>
    </source>
</evidence>
<comment type="catalytic activity">
    <reaction evidence="9">
        <text>succinate(in) + 2 H(+)(in) = succinate(out) + 2 H(+)(out)</text>
        <dbReference type="Rhea" id="RHEA:29303"/>
        <dbReference type="ChEBI" id="CHEBI:15378"/>
        <dbReference type="ChEBI" id="CHEBI:30031"/>
    </reaction>
</comment>
<evidence type="ECO:0000256" key="12">
    <source>
        <dbReference type="SAM" id="Phobius"/>
    </source>
</evidence>
<feature type="transmembrane region" description="Helical" evidence="12">
    <location>
        <begin position="167"/>
        <end position="185"/>
    </location>
</feature>
<dbReference type="Gene3D" id="3.30.750.24">
    <property type="entry name" value="STAS domain"/>
    <property type="match status" value="1"/>
</dbReference>
<dbReference type="InterPro" id="IPR001902">
    <property type="entry name" value="SLC26A/SulP_fam"/>
</dbReference>
<sequence>MIKNRKIVLRKSSLPLFSLDKFLSTIRKEPSFSNTEEVLVKVSLSFKHLVPKLVTCLKEGYSFNTLKKDFIAGLTAGILAFPLAIAIAIGIGVSPLQGLLASIIGGFLASALGGSRVLISGPTSSFISILYCIGVKYGEDGLFTITLMAGIFLIIFGLAGLGTFIKYMPYPVVTGLTTGIAVIIFSSQIRDFLGLQMGDGVPLDFIGKWVAYWDYLWTWDSKTFAVGLFTLLLMIYFRNYKPRYPGVMISIIIASTLVWILKIDIPTIGSRYGTLPSSLPGPVFPHISITKMLQLMPDALTIAVLSGIETLLAAVVADGMTGWRHQSNCQLIGQGIANIGTSLFAGMPVTGSLSRTTASIKCGASTPIAGIIHAICLTFILLLLAPLTIKIPLTCLAAVLILIAWNMSEIHHFIHLFTAPKEDILVLLTVFILTVMTTITSAVQVGMMLAAFLFMKRMSDLSDVISTAQYFDESEQPQNDLLFSKNEVPPFTEIYEINGPFFFGIADRLKNLLNEIEKPPRIFILCMTRVPTIDASAMHALEEFFLECDRQGTLLLLAGVKKTPLNDLRRYHVDELIGVDHIFSNIKGALLFAKALIKLESKSSQ</sequence>
<dbReference type="InterPro" id="IPR036513">
    <property type="entry name" value="STAS_dom_sf"/>
</dbReference>
<feature type="transmembrane region" description="Helical" evidence="12">
    <location>
        <begin position="70"/>
        <end position="93"/>
    </location>
</feature>
<dbReference type="NCBIfam" id="TIGR00815">
    <property type="entry name" value="sulP"/>
    <property type="match status" value="1"/>
</dbReference>
<proteinExistence type="inferred from homology"/>
<keyword evidence="6 12" id="KW-0812">Transmembrane</keyword>
<dbReference type="CDD" id="cd07042">
    <property type="entry name" value="STAS_SulP_like_sulfate_transporter"/>
    <property type="match status" value="1"/>
</dbReference>
<feature type="transmembrane region" description="Helical" evidence="12">
    <location>
        <begin position="140"/>
        <end position="161"/>
    </location>
</feature>
<dbReference type="eggNOG" id="COG0659">
    <property type="taxonomic scope" value="Bacteria"/>
</dbReference>
<feature type="transmembrane region" description="Helical" evidence="12">
    <location>
        <begin position="217"/>
        <end position="237"/>
    </location>
</feature>
<evidence type="ECO:0000256" key="6">
    <source>
        <dbReference type="ARBA" id="ARBA00022692"/>
    </source>
</evidence>
<accession>Q9PL63</accession>